<evidence type="ECO:0000256" key="5">
    <source>
        <dbReference type="ARBA" id="ARBA00022984"/>
    </source>
</evidence>
<evidence type="ECO:0000256" key="7">
    <source>
        <dbReference type="ARBA" id="ARBA00023136"/>
    </source>
</evidence>
<sequence>MTQNKLIKNSLIIIILTIIGKILAFIRDALIASKFGMSYATDIYMFSLGVVYLLTTISYGLTTTFIPIHSDFIEKKDKEERNKFVNNVTNVTTLYTTVIIVIGIVFAYFIVMIFAPGFKANPKVFSDSVYITRIMLLSLVFVSLQSVFTGVLQAHNEFFEPSAMATISNVVYIFYLVFFAKQFGIVGFAWATVLAFLAQFAINVPKYRMLGYGYRPVLDFKDESLKKLIILMIPVIISTSTAQLSLFANRFFATTIYEGAVSALDFANKLNSLVYEVFAVAISMVVYPSLSSFIAKDNKLEYKKSLIRAVNIILLIMVPAAVAMAILRVPIISIIFKRGAFDSNAVMITGSALLFYCPAMIAYGVRDLLNKAFYSIKDTKTPMVNSLIGVVINIVLNYILVRFMHVAGLTFATSISAIVTTIALIYILNRKINGLDIKSMCTTFTKILAASAFMGICIWFINNIIIRYLGDSLKTNIMIVGVSAILGGAIYLVAINMFNIKEFKDLTSMAKRKLLKARNS</sequence>
<evidence type="ECO:0000256" key="3">
    <source>
        <dbReference type="ARBA" id="ARBA00022692"/>
    </source>
</evidence>
<evidence type="ECO:0000256" key="1">
    <source>
        <dbReference type="ARBA" id="ARBA00004651"/>
    </source>
</evidence>
<comment type="subcellular location">
    <subcellularLocation>
        <location evidence="1 8">Cell membrane</location>
        <topology evidence="1 8">Multi-pass membrane protein</topology>
    </subcellularLocation>
</comment>
<keyword evidence="7 8" id="KW-0472">Membrane</keyword>
<accession>A0ABQ5N0D8</accession>
<feature type="transmembrane region" description="Helical" evidence="8">
    <location>
        <begin position="347"/>
        <end position="369"/>
    </location>
</feature>
<dbReference type="InterPro" id="IPR004268">
    <property type="entry name" value="MurJ"/>
</dbReference>
<dbReference type="PIRSF" id="PIRSF002869">
    <property type="entry name" value="MviN"/>
    <property type="match status" value="1"/>
</dbReference>
<evidence type="ECO:0000313" key="10">
    <source>
        <dbReference type="EMBL" id="GLC28669.1"/>
    </source>
</evidence>
<keyword evidence="4 8" id="KW-0133">Cell shape</keyword>
<dbReference type="PRINTS" id="PR01806">
    <property type="entry name" value="VIRFACTRMVIN"/>
</dbReference>
<comment type="pathway">
    <text evidence="8">Cell wall biogenesis; peptidoglycan biosynthesis.</text>
</comment>
<dbReference type="PANTHER" id="PTHR47019">
    <property type="entry name" value="LIPID II FLIPPASE MURJ"/>
    <property type="match status" value="1"/>
</dbReference>
<proteinExistence type="inferred from homology"/>
<comment type="caution">
    <text evidence="10">The sequence shown here is derived from an EMBL/GenBank/DDBJ whole genome shotgun (WGS) entry which is preliminary data.</text>
</comment>
<keyword evidence="3 8" id="KW-0812">Transmembrane</keyword>
<keyword evidence="5 8" id="KW-0573">Peptidoglycan synthesis</keyword>
<feature type="transmembrane region" description="Helical" evidence="8">
    <location>
        <begin position="475"/>
        <end position="494"/>
    </location>
</feature>
<feature type="transmembrane region" description="Helical" evidence="8">
    <location>
        <begin position="94"/>
        <end position="118"/>
    </location>
</feature>
<dbReference type="CDD" id="cd13123">
    <property type="entry name" value="MATE_MurJ_like"/>
    <property type="match status" value="1"/>
</dbReference>
<feature type="transmembrane region" description="Helical" evidence="8">
    <location>
        <begin position="228"/>
        <end position="253"/>
    </location>
</feature>
<feature type="transmembrane region" description="Helical" evidence="8">
    <location>
        <begin position="273"/>
        <end position="294"/>
    </location>
</feature>
<feature type="transmembrane region" description="Helical" evidence="8">
    <location>
        <begin position="447"/>
        <end position="469"/>
    </location>
</feature>
<keyword evidence="6 8" id="KW-1133">Transmembrane helix</keyword>
<organism evidence="10 11">
    <name type="scientific">Clostridium omnivorum</name>
    <dbReference type="NCBI Taxonomy" id="1604902"/>
    <lineage>
        <taxon>Bacteria</taxon>
        <taxon>Bacillati</taxon>
        <taxon>Bacillota</taxon>
        <taxon>Clostridia</taxon>
        <taxon>Eubacteriales</taxon>
        <taxon>Clostridiaceae</taxon>
        <taxon>Clostridium</taxon>
    </lineage>
</organism>
<dbReference type="HAMAP" id="MF_02078">
    <property type="entry name" value="MurJ_MviN"/>
    <property type="match status" value="1"/>
</dbReference>
<feature type="transmembrane region" description="Helical" evidence="8">
    <location>
        <begin position="43"/>
        <end position="68"/>
    </location>
</feature>
<feature type="transmembrane region" description="Helical" evidence="8">
    <location>
        <begin position="306"/>
        <end position="327"/>
    </location>
</feature>
<feature type="transmembrane region" description="Helical" evidence="8">
    <location>
        <begin position="381"/>
        <end position="400"/>
    </location>
</feature>
<dbReference type="RefSeq" id="WP_264847934.1">
    <property type="nucleotide sequence ID" value="NZ_BRXR01000001.1"/>
</dbReference>
<keyword evidence="11" id="KW-1185">Reference proteome</keyword>
<evidence type="ECO:0000256" key="2">
    <source>
        <dbReference type="ARBA" id="ARBA00022475"/>
    </source>
</evidence>
<dbReference type="PANTHER" id="PTHR47019:SF1">
    <property type="entry name" value="LIPID II FLIPPASE MURJ"/>
    <property type="match status" value="1"/>
</dbReference>
<evidence type="ECO:0000256" key="6">
    <source>
        <dbReference type="ARBA" id="ARBA00022989"/>
    </source>
</evidence>
<protein>
    <recommendedName>
        <fullName evidence="8">Probable lipid II flippase MurJ</fullName>
    </recommendedName>
</protein>
<comment type="similarity">
    <text evidence="8 9">Belongs to the MurJ/MviN family.</text>
</comment>
<dbReference type="Proteomes" id="UP001208567">
    <property type="component" value="Unassembled WGS sequence"/>
</dbReference>
<feature type="transmembrane region" description="Helical" evidence="8">
    <location>
        <begin position="406"/>
        <end position="427"/>
    </location>
</feature>
<dbReference type="EMBL" id="BRXR01000001">
    <property type="protein sequence ID" value="GLC28669.1"/>
    <property type="molecule type" value="Genomic_DNA"/>
</dbReference>
<evidence type="ECO:0000313" key="11">
    <source>
        <dbReference type="Proteomes" id="UP001208567"/>
    </source>
</evidence>
<feature type="transmembrane region" description="Helical" evidence="8">
    <location>
        <begin position="130"/>
        <end position="152"/>
    </location>
</feature>
<gene>
    <name evidence="8" type="primary">murJ</name>
    <name evidence="10" type="ORF">bsdE14_00790</name>
</gene>
<evidence type="ECO:0000256" key="4">
    <source>
        <dbReference type="ARBA" id="ARBA00022960"/>
    </source>
</evidence>
<reference evidence="10 11" key="1">
    <citation type="journal article" date="2024" name="Int. J. Syst. Evol. Microbiol.">
        <title>Clostridium omnivorum sp. nov., isolated from anoxic soil under the treatment of reductive soil disinfestation.</title>
        <authorList>
            <person name="Ueki A."/>
            <person name="Tonouchi A."/>
            <person name="Kaku N."/>
            <person name="Honma S."/>
            <person name="Ueki K."/>
        </authorList>
    </citation>
    <scope>NUCLEOTIDE SEQUENCE [LARGE SCALE GENOMIC DNA]</scope>
    <source>
        <strain evidence="10 11">E14</strain>
    </source>
</reference>
<keyword evidence="8 9" id="KW-0813">Transport</keyword>
<dbReference type="NCBIfam" id="TIGR01695">
    <property type="entry name" value="murJ_mviN"/>
    <property type="match status" value="1"/>
</dbReference>
<keyword evidence="8 9" id="KW-0961">Cell wall biogenesis/degradation</keyword>
<evidence type="ECO:0000256" key="9">
    <source>
        <dbReference type="PIRNR" id="PIRNR002869"/>
    </source>
</evidence>
<dbReference type="Pfam" id="PF03023">
    <property type="entry name" value="MurJ"/>
    <property type="match status" value="1"/>
</dbReference>
<feature type="transmembrane region" description="Helical" evidence="8">
    <location>
        <begin position="12"/>
        <end position="31"/>
    </location>
</feature>
<keyword evidence="2 8" id="KW-1003">Cell membrane</keyword>
<name>A0ABQ5N0D8_9CLOT</name>
<feature type="transmembrane region" description="Helical" evidence="8">
    <location>
        <begin position="172"/>
        <end position="198"/>
    </location>
</feature>
<evidence type="ECO:0000256" key="8">
    <source>
        <dbReference type="HAMAP-Rule" id="MF_02078"/>
    </source>
</evidence>
<dbReference type="InterPro" id="IPR051050">
    <property type="entry name" value="Lipid_II_flippase_MurJ/MviN"/>
</dbReference>
<comment type="function">
    <text evidence="8 9">Involved in peptidoglycan biosynthesis. Transports lipid-linked peptidoglycan precursors from the inner to the outer leaflet of the cytoplasmic membrane.</text>
</comment>